<comment type="caution">
    <text evidence="3">The sequence shown here is derived from an EMBL/GenBank/DDBJ whole genome shotgun (WGS) entry which is preliminary data.</text>
</comment>
<evidence type="ECO:0000313" key="3">
    <source>
        <dbReference type="EMBL" id="KAJ3480246.1"/>
    </source>
</evidence>
<dbReference type="Pfam" id="PF12014">
    <property type="entry name" value="Cyclin_D1_bind"/>
    <property type="match status" value="1"/>
</dbReference>
<dbReference type="InterPro" id="IPR045048">
    <property type="entry name" value="FBXO31/39"/>
</dbReference>
<keyword evidence="2" id="KW-0833">Ubl conjugation pathway</keyword>
<dbReference type="AlphaFoldDB" id="A0AAD5UX95"/>
<proteinExistence type="predicted"/>
<protein>
    <recommendedName>
        <fullName evidence="5">F-box domain-containing protein</fullName>
    </recommendedName>
</protein>
<name>A0AAD5UX95_9APHY</name>
<comment type="pathway">
    <text evidence="1">Protein modification; protein ubiquitination.</text>
</comment>
<organism evidence="3 4">
    <name type="scientific">Meripilus lineatus</name>
    <dbReference type="NCBI Taxonomy" id="2056292"/>
    <lineage>
        <taxon>Eukaryota</taxon>
        <taxon>Fungi</taxon>
        <taxon>Dikarya</taxon>
        <taxon>Basidiomycota</taxon>
        <taxon>Agaricomycotina</taxon>
        <taxon>Agaricomycetes</taxon>
        <taxon>Polyporales</taxon>
        <taxon>Meripilaceae</taxon>
        <taxon>Meripilus</taxon>
    </lineage>
</organism>
<reference evidence="3" key="1">
    <citation type="submission" date="2022-07" db="EMBL/GenBank/DDBJ databases">
        <title>Genome Sequence of Physisporinus lineatus.</title>
        <authorList>
            <person name="Buettner E."/>
        </authorList>
    </citation>
    <scope>NUCLEOTIDE SEQUENCE</scope>
    <source>
        <strain evidence="3">VT162</strain>
    </source>
</reference>
<dbReference type="PANTHER" id="PTHR10706:SF130">
    <property type="entry name" value="F-BOX ONLY PROTEIN 31"/>
    <property type="match status" value="1"/>
</dbReference>
<evidence type="ECO:0000313" key="4">
    <source>
        <dbReference type="Proteomes" id="UP001212997"/>
    </source>
</evidence>
<gene>
    <name evidence="3" type="ORF">NLI96_g8481</name>
</gene>
<sequence length="440" mass="49713">MDHRKEASSFLALSYDLFLDILLPLEASDIVALLSTCRALWSHRKDDSIWRVQCARYGVKDLPSHSFFYVYASLLHTYGPLLGLWASDHVFRGNVIEFRINDEESKTTGISIRGEVWDFPARNQDPGLRFPSNPTYVEFVNIRINRDHQAGSIGSEPPSYVPASVEWFFHDEQEALKDDPRQPTLTVLHPSYQSTIFSSSGILFQGSFLHPDFPSTLEGNDSWFDSTRPLPRLRKVTSSDSTRDNSSLISAIIGYLPGAQFLTAGLGDTLKPSALSILPSLYRRDPLHLHNPSIEIEDIRFVRAFQDPIVAIMAEHMRPDVENNIPDRYYPLRFPPISTGPSANLRSLFWTHQSLNGLWLGAYNRHGTEVLFLEASDPNRLIAWKVTGDENIPRGVASWWIDVAHPKGLDHVLPEHNFGDIPSFSKVFDGKAHVSFTGYP</sequence>
<keyword evidence="4" id="KW-1185">Reference proteome</keyword>
<accession>A0AAD5UX95</accession>
<dbReference type="EMBL" id="JANAWD010000386">
    <property type="protein sequence ID" value="KAJ3480246.1"/>
    <property type="molecule type" value="Genomic_DNA"/>
</dbReference>
<dbReference type="PANTHER" id="PTHR10706">
    <property type="entry name" value="F-BOX FAMILY PROTEIN"/>
    <property type="match status" value="1"/>
</dbReference>
<evidence type="ECO:0000256" key="2">
    <source>
        <dbReference type="ARBA" id="ARBA00022786"/>
    </source>
</evidence>
<dbReference type="InterPro" id="IPR036047">
    <property type="entry name" value="F-box-like_dom_sf"/>
</dbReference>
<dbReference type="Proteomes" id="UP001212997">
    <property type="component" value="Unassembled WGS sequence"/>
</dbReference>
<evidence type="ECO:0000256" key="1">
    <source>
        <dbReference type="ARBA" id="ARBA00004906"/>
    </source>
</evidence>
<dbReference type="SUPFAM" id="SSF81383">
    <property type="entry name" value="F-box domain"/>
    <property type="match status" value="1"/>
</dbReference>
<evidence type="ECO:0008006" key="5">
    <source>
        <dbReference type="Google" id="ProtNLM"/>
    </source>
</evidence>